<proteinExistence type="predicted"/>
<dbReference type="Proteomes" id="UP000054248">
    <property type="component" value="Unassembled WGS sequence"/>
</dbReference>
<feature type="compositionally biased region" description="Basic and acidic residues" evidence="1">
    <location>
        <begin position="122"/>
        <end position="136"/>
    </location>
</feature>
<gene>
    <name evidence="2" type="ORF">M407DRAFT_10585</name>
</gene>
<keyword evidence="3" id="KW-1185">Reference proteome</keyword>
<evidence type="ECO:0000256" key="1">
    <source>
        <dbReference type="SAM" id="MobiDB-lite"/>
    </source>
</evidence>
<reference evidence="3" key="2">
    <citation type="submission" date="2015-01" db="EMBL/GenBank/DDBJ databases">
        <title>Evolutionary Origins and Diversification of the Mycorrhizal Mutualists.</title>
        <authorList>
            <consortium name="DOE Joint Genome Institute"/>
            <consortium name="Mycorrhizal Genomics Consortium"/>
            <person name="Kohler A."/>
            <person name="Kuo A."/>
            <person name="Nagy L.G."/>
            <person name="Floudas D."/>
            <person name="Copeland A."/>
            <person name="Barry K.W."/>
            <person name="Cichocki N."/>
            <person name="Veneault-Fourrey C."/>
            <person name="LaButti K."/>
            <person name="Lindquist E.A."/>
            <person name="Lipzen A."/>
            <person name="Lundell T."/>
            <person name="Morin E."/>
            <person name="Murat C."/>
            <person name="Riley R."/>
            <person name="Ohm R."/>
            <person name="Sun H."/>
            <person name="Tunlid A."/>
            <person name="Henrissat B."/>
            <person name="Grigoriev I.V."/>
            <person name="Hibbett D.S."/>
            <person name="Martin F."/>
        </authorList>
    </citation>
    <scope>NUCLEOTIDE SEQUENCE [LARGE SCALE GENOMIC DNA]</scope>
    <source>
        <strain evidence="3">MUT 4182</strain>
    </source>
</reference>
<dbReference type="EMBL" id="KN823151">
    <property type="protein sequence ID" value="KIO21058.1"/>
    <property type="molecule type" value="Genomic_DNA"/>
</dbReference>
<name>A0A0C3KHU5_9AGAM</name>
<accession>A0A0C3KHU5</accession>
<dbReference type="HOGENOM" id="CLU_1455413_0_0_1"/>
<organism evidence="2 3">
    <name type="scientific">Tulasnella calospora MUT 4182</name>
    <dbReference type="NCBI Taxonomy" id="1051891"/>
    <lineage>
        <taxon>Eukaryota</taxon>
        <taxon>Fungi</taxon>
        <taxon>Dikarya</taxon>
        <taxon>Basidiomycota</taxon>
        <taxon>Agaricomycotina</taxon>
        <taxon>Agaricomycetes</taxon>
        <taxon>Cantharellales</taxon>
        <taxon>Tulasnellaceae</taxon>
        <taxon>Tulasnella</taxon>
    </lineage>
</organism>
<dbReference type="AlphaFoldDB" id="A0A0C3KHU5"/>
<reference evidence="2 3" key="1">
    <citation type="submission" date="2014-04" db="EMBL/GenBank/DDBJ databases">
        <authorList>
            <consortium name="DOE Joint Genome Institute"/>
            <person name="Kuo A."/>
            <person name="Girlanda M."/>
            <person name="Perotto S."/>
            <person name="Kohler A."/>
            <person name="Nagy L.G."/>
            <person name="Floudas D."/>
            <person name="Copeland A."/>
            <person name="Barry K.W."/>
            <person name="Cichocki N."/>
            <person name="Veneault-Fourrey C."/>
            <person name="LaButti K."/>
            <person name="Lindquist E.A."/>
            <person name="Lipzen A."/>
            <person name="Lundell T."/>
            <person name="Morin E."/>
            <person name="Murat C."/>
            <person name="Sun H."/>
            <person name="Tunlid A."/>
            <person name="Henrissat B."/>
            <person name="Grigoriev I.V."/>
            <person name="Hibbett D.S."/>
            <person name="Martin F."/>
            <person name="Nordberg H.P."/>
            <person name="Cantor M.N."/>
            <person name="Hua S.X."/>
        </authorList>
    </citation>
    <scope>NUCLEOTIDE SEQUENCE [LARGE SCALE GENOMIC DNA]</scope>
    <source>
        <strain evidence="2 3">MUT 4182</strain>
    </source>
</reference>
<evidence type="ECO:0000313" key="2">
    <source>
        <dbReference type="EMBL" id="KIO21058.1"/>
    </source>
</evidence>
<evidence type="ECO:0000313" key="3">
    <source>
        <dbReference type="Proteomes" id="UP000054248"/>
    </source>
</evidence>
<feature type="region of interest" description="Disordered" evidence="1">
    <location>
        <begin position="118"/>
        <end position="139"/>
    </location>
</feature>
<protein>
    <submittedName>
        <fullName evidence="2">Uncharacterized protein</fullName>
    </submittedName>
</protein>
<sequence>MCKREGFRLTVVEGCPVESSGFRSRGRGICDSVRRWPEVVNGLEQVGQTCFFLTFSASTISLAVWMGGGAMVEGWVGGAGGGGSEGVLAERAGVDAALVEVDAGSMFSGGGRASYEYAESGGEGKGERPAVLDERSGRKRWSGGRLERTHRARGGKVLVLLLAKDDLGWLVTAGMAVMKMMMGVQK</sequence>